<dbReference type="Pfam" id="PF13439">
    <property type="entry name" value="Glyco_transf_4"/>
    <property type="match status" value="1"/>
</dbReference>
<keyword evidence="1" id="KW-0328">Glycosyltransferase</keyword>
<organism evidence="6 7">
    <name type="scientific">Streptomyces rhizosphaericus</name>
    <dbReference type="NCBI Taxonomy" id="114699"/>
    <lineage>
        <taxon>Bacteria</taxon>
        <taxon>Bacillati</taxon>
        <taxon>Actinomycetota</taxon>
        <taxon>Actinomycetes</taxon>
        <taxon>Kitasatosporales</taxon>
        <taxon>Streptomycetaceae</taxon>
        <taxon>Streptomyces</taxon>
        <taxon>Streptomyces violaceusniger group</taxon>
    </lineage>
</organism>
<dbReference type="PANTHER" id="PTHR46401">
    <property type="entry name" value="GLYCOSYLTRANSFERASE WBBK-RELATED"/>
    <property type="match status" value="1"/>
</dbReference>
<dbReference type="Proteomes" id="UP000476310">
    <property type="component" value="Unassembled WGS sequence"/>
</dbReference>
<sequence>MTAEAAQETGADPLRAAPPTATEEPTEERPLRIALLSYKGNPFCGGQGVYVRHLSRELARLGHTVEVIGAQPYPVLDAGEGVTLTELPSLDLYRQPDPFRTPRREEYRDWIDALEVSTMWTGGFPEPLTFSLRARRHLAARPGQFDVVHDNQTLGYGLLGLEKLGFPLVTTIHHPITVDRQLELDAAEGWKRRFSVRRWYGFTRMQKRVARRLPSVLTVSGSSRREIVEDLGVRPDRIHVVHIGADTGLFSPDPAVPETPGRIVTTSSADVPLKGLVYLIEALAKVRTENPEAHLVVVGKRPEEGPVAATMARHGLEDAVEFVKGISDAELVDLVRGAQIACVPSLYEGFSLPAAEAMATGTPLVATTGGAIPEVAGADGETCLAVPPGDADALAAALTRLLGDADLRRRLGAAGRERVLRRFTWEQAARGTVEQYRQAIGAAARTAARR</sequence>
<name>A0A6G4AJM3_9ACTN</name>
<accession>A0A6G4AJM3</accession>
<feature type="domain" description="Glycosyltransferase subfamily 4-like N-terminal" evidence="5">
    <location>
        <begin position="45"/>
        <end position="247"/>
    </location>
</feature>
<dbReference type="InterPro" id="IPR001296">
    <property type="entry name" value="Glyco_trans_1"/>
</dbReference>
<evidence type="ECO:0000259" key="4">
    <source>
        <dbReference type="Pfam" id="PF00534"/>
    </source>
</evidence>
<gene>
    <name evidence="6" type="ORF">G4H13_24505</name>
</gene>
<evidence type="ECO:0000256" key="1">
    <source>
        <dbReference type="ARBA" id="ARBA00022676"/>
    </source>
</evidence>
<dbReference type="RefSeq" id="WP_164430482.1">
    <property type="nucleotide sequence ID" value="NZ_JAAIKT010000032.1"/>
</dbReference>
<comment type="caution">
    <text evidence="6">The sequence shown here is derived from an EMBL/GenBank/DDBJ whole genome shotgun (WGS) entry which is preliminary data.</text>
</comment>
<keyword evidence="2" id="KW-0808">Transferase</keyword>
<feature type="domain" description="Glycosyl transferase family 1" evidence="4">
    <location>
        <begin position="262"/>
        <end position="418"/>
    </location>
</feature>
<dbReference type="AlphaFoldDB" id="A0A6G4AJM3"/>
<reference evidence="6" key="1">
    <citation type="submission" date="2020-02" db="EMBL/GenBank/DDBJ databases">
        <title>A new Streptomyces sp. for controlling soil-borne diseases.</title>
        <authorList>
            <person name="Li X."/>
            <person name="Tian Y."/>
            <person name="Gao K."/>
        </authorList>
    </citation>
    <scope>NUCLEOTIDE SEQUENCE [LARGE SCALE GENOMIC DNA]</scope>
    <source>
        <strain evidence="6">0250</strain>
    </source>
</reference>
<dbReference type="GO" id="GO:0009103">
    <property type="term" value="P:lipopolysaccharide biosynthetic process"/>
    <property type="evidence" value="ECO:0007669"/>
    <property type="project" value="TreeGrafter"/>
</dbReference>
<feature type="region of interest" description="Disordered" evidence="3">
    <location>
        <begin position="1"/>
        <end position="29"/>
    </location>
</feature>
<proteinExistence type="predicted"/>
<dbReference type="CDD" id="cd03801">
    <property type="entry name" value="GT4_PimA-like"/>
    <property type="match status" value="1"/>
</dbReference>
<evidence type="ECO:0000259" key="5">
    <source>
        <dbReference type="Pfam" id="PF13439"/>
    </source>
</evidence>
<dbReference type="GO" id="GO:0016757">
    <property type="term" value="F:glycosyltransferase activity"/>
    <property type="evidence" value="ECO:0007669"/>
    <property type="project" value="UniProtKB-KW"/>
</dbReference>
<evidence type="ECO:0000313" key="6">
    <source>
        <dbReference type="EMBL" id="NEW73442.1"/>
    </source>
</evidence>
<dbReference type="Pfam" id="PF00534">
    <property type="entry name" value="Glycos_transf_1"/>
    <property type="match status" value="1"/>
</dbReference>
<evidence type="ECO:0000256" key="3">
    <source>
        <dbReference type="SAM" id="MobiDB-lite"/>
    </source>
</evidence>
<evidence type="ECO:0000256" key="2">
    <source>
        <dbReference type="ARBA" id="ARBA00022679"/>
    </source>
</evidence>
<dbReference type="EMBL" id="JAAIKT010000032">
    <property type="protein sequence ID" value="NEW73442.1"/>
    <property type="molecule type" value="Genomic_DNA"/>
</dbReference>
<dbReference type="Gene3D" id="3.40.50.2000">
    <property type="entry name" value="Glycogen Phosphorylase B"/>
    <property type="match status" value="2"/>
</dbReference>
<dbReference type="InterPro" id="IPR028098">
    <property type="entry name" value="Glyco_trans_4-like_N"/>
</dbReference>
<protein>
    <submittedName>
        <fullName evidence="6">Glycosyltransferase family 4 protein</fullName>
    </submittedName>
</protein>
<dbReference type="PANTHER" id="PTHR46401:SF2">
    <property type="entry name" value="GLYCOSYLTRANSFERASE WBBK-RELATED"/>
    <property type="match status" value="1"/>
</dbReference>
<keyword evidence="7" id="KW-1185">Reference proteome</keyword>
<dbReference type="SUPFAM" id="SSF53756">
    <property type="entry name" value="UDP-Glycosyltransferase/glycogen phosphorylase"/>
    <property type="match status" value="1"/>
</dbReference>
<feature type="compositionally biased region" description="Low complexity" evidence="3">
    <location>
        <begin position="13"/>
        <end position="23"/>
    </location>
</feature>
<evidence type="ECO:0000313" key="7">
    <source>
        <dbReference type="Proteomes" id="UP000476310"/>
    </source>
</evidence>